<proteinExistence type="predicted"/>
<dbReference type="PANTHER" id="PTHR38790">
    <property type="entry name" value="2EXR DOMAIN-CONTAINING PROTEIN-RELATED"/>
    <property type="match status" value="1"/>
</dbReference>
<reference evidence="2" key="1">
    <citation type="journal article" date="2021" name="Nat. Commun.">
        <title>Genetic determinants of endophytism in the Arabidopsis root mycobiome.</title>
        <authorList>
            <person name="Mesny F."/>
            <person name="Miyauchi S."/>
            <person name="Thiergart T."/>
            <person name="Pickel B."/>
            <person name="Atanasova L."/>
            <person name="Karlsson M."/>
            <person name="Huettel B."/>
            <person name="Barry K.W."/>
            <person name="Haridas S."/>
            <person name="Chen C."/>
            <person name="Bauer D."/>
            <person name="Andreopoulos W."/>
            <person name="Pangilinan J."/>
            <person name="LaButti K."/>
            <person name="Riley R."/>
            <person name="Lipzen A."/>
            <person name="Clum A."/>
            <person name="Drula E."/>
            <person name="Henrissat B."/>
            <person name="Kohler A."/>
            <person name="Grigoriev I.V."/>
            <person name="Martin F.M."/>
            <person name="Hacquard S."/>
        </authorList>
    </citation>
    <scope>NUCLEOTIDE SEQUENCE</scope>
    <source>
        <strain evidence="2">MPI-CAGE-CH-0243</strain>
    </source>
</reference>
<accession>A0A9P9IU46</accession>
<dbReference type="AlphaFoldDB" id="A0A9P9IU46"/>
<gene>
    <name evidence="2" type="ORF">B0J11DRAFT_518529</name>
</gene>
<evidence type="ECO:0000313" key="3">
    <source>
        <dbReference type="Proteomes" id="UP000700596"/>
    </source>
</evidence>
<dbReference type="OrthoDB" id="62952at2759"/>
<feature type="domain" description="DUF7730" evidence="1">
    <location>
        <begin position="102"/>
        <end position="284"/>
    </location>
</feature>
<protein>
    <recommendedName>
        <fullName evidence="1">DUF7730 domain-containing protein</fullName>
    </recommendedName>
</protein>
<dbReference type="PANTHER" id="PTHR38790:SF4">
    <property type="entry name" value="2EXR DOMAIN-CONTAINING PROTEIN"/>
    <property type="match status" value="1"/>
</dbReference>
<dbReference type="Pfam" id="PF24864">
    <property type="entry name" value="DUF7730"/>
    <property type="match status" value="1"/>
</dbReference>
<organism evidence="2 3">
    <name type="scientific">Dendryphion nanum</name>
    <dbReference type="NCBI Taxonomy" id="256645"/>
    <lineage>
        <taxon>Eukaryota</taxon>
        <taxon>Fungi</taxon>
        <taxon>Dikarya</taxon>
        <taxon>Ascomycota</taxon>
        <taxon>Pezizomycotina</taxon>
        <taxon>Dothideomycetes</taxon>
        <taxon>Pleosporomycetidae</taxon>
        <taxon>Pleosporales</taxon>
        <taxon>Torulaceae</taxon>
        <taxon>Dendryphion</taxon>
    </lineage>
</organism>
<dbReference type="EMBL" id="JAGMWT010000002">
    <property type="protein sequence ID" value="KAH7135513.1"/>
    <property type="molecule type" value="Genomic_DNA"/>
</dbReference>
<comment type="caution">
    <text evidence="2">The sequence shown here is derived from an EMBL/GenBank/DDBJ whole genome shotgun (WGS) entry which is preliminary data.</text>
</comment>
<name>A0A9P9IU46_9PLEO</name>
<keyword evidence="3" id="KW-1185">Reference proteome</keyword>
<evidence type="ECO:0000259" key="1">
    <source>
        <dbReference type="Pfam" id="PF24864"/>
    </source>
</evidence>
<evidence type="ECO:0000313" key="2">
    <source>
        <dbReference type="EMBL" id="KAH7135513.1"/>
    </source>
</evidence>
<dbReference type="Proteomes" id="UP000700596">
    <property type="component" value="Unassembled WGS sequence"/>
</dbReference>
<dbReference type="InterPro" id="IPR056632">
    <property type="entry name" value="DUF7730"/>
</dbReference>
<sequence>MTSLGSHSIGSAAMGLNALSTHVAVLQNQRSTISQATSYNVSDEAWEHLKCHPCGCPSSSSYSGNSEYTNKAVQAQLPAPGFDSNYLFIPKTDYCDMCRWKKCHFLSLPKELRLMIYEYALTDTSEETVVQIERERKFPYHFYRPPFPRLETTRVGPKSDVSIGILLANRFIYEEALPILYKSVRFILSDLEGLLPLFYDTLSPFAKSCIRGIQLKIPEEHPSPFVTNRPVPSFHWAITCAQINSLDNPQLQVHIQGAWSVISQPENEKALLFPLCKLKAVKKFAPSTSSELLDYENAFQDLLSKAAKNLETHGKLREKHANMEIALMEDRIHRQKEKRVNHELKANTDFNLRAKEHCKIASRSMHKISPESNAQHDGRTGKGMISELSNTVGIGQLEWELKEQTSPIMSEEDSSSIFGEFSDTIDQDWDLDSSRNRPSTPTILKLSIETCNDTASTICARNVCEEEQGVNTDTEGWELVEK</sequence>